<dbReference type="STRING" id="91360.SAMN05660330_04074"/>
<protein>
    <submittedName>
        <fullName evidence="1">Uncharacterized protein</fullName>
    </submittedName>
</protein>
<sequence>MAKKACNRIAYSFNWIALQAQKAWMWISGGDTNAVQQEIDMAKEIYDELYSDIGK</sequence>
<gene>
    <name evidence="1" type="ORF">SAMN05660330_04074</name>
</gene>
<dbReference type="AlphaFoldDB" id="A0A1H0VIE0"/>
<dbReference type="Proteomes" id="UP000199073">
    <property type="component" value="Unassembled WGS sequence"/>
</dbReference>
<keyword evidence="2" id="KW-1185">Reference proteome</keyword>
<organism evidence="1 2">
    <name type="scientific">Desulforhopalus singaporensis</name>
    <dbReference type="NCBI Taxonomy" id="91360"/>
    <lineage>
        <taxon>Bacteria</taxon>
        <taxon>Pseudomonadati</taxon>
        <taxon>Thermodesulfobacteriota</taxon>
        <taxon>Desulfobulbia</taxon>
        <taxon>Desulfobulbales</taxon>
        <taxon>Desulfocapsaceae</taxon>
        <taxon>Desulforhopalus</taxon>
    </lineage>
</organism>
<reference evidence="1 2" key="1">
    <citation type="submission" date="2016-10" db="EMBL/GenBank/DDBJ databases">
        <authorList>
            <person name="de Groot N.N."/>
        </authorList>
    </citation>
    <scope>NUCLEOTIDE SEQUENCE [LARGE SCALE GENOMIC DNA]</scope>
    <source>
        <strain evidence="1 2">DSM 12130</strain>
    </source>
</reference>
<evidence type="ECO:0000313" key="2">
    <source>
        <dbReference type="Proteomes" id="UP000199073"/>
    </source>
</evidence>
<proteinExistence type="predicted"/>
<evidence type="ECO:0000313" key="1">
    <source>
        <dbReference type="EMBL" id="SDP77836.1"/>
    </source>
</evidence>
<name>A0A1H0VIE0_9BACT</name>
<dbReference type="EMBL" id="FNJI01000050">
    <property type="protein sequence ID" value="SDP77836.1"/>
    <property type="molecule type" value="Genomic_DNA"/>
</dbReference>
<accession>A0A1H0VIE0</accession>